<dbReference type="EMBL" id="BAABHA010000010">
    <property type="protein sequence ID" value="GAA4385653.1"/>
    <property type="molecule type" value="Genomic_DNA"/>
</dbReference>
<keyword evidence="3" id="KW-1185">Reference proteome</keyword>
<evidence type="ECO:0008006" key="4">
    <source>
        <dbReference type="Google" id="ProtNLM"/>
    </source>
</evidence>
<evidence type="ECO:0000256" key="1">
    <source>
        <dbReference type="SAM" id="MobiDB-lite"/>
    </source>
</evidence>
<feature type="region of interest" description="Disordered" evidence="1">
    <location>
        <begin position="191"/>
        <end position="225"/>
    </location>
</feature>
<sequence length="447" mass="48045">MTRASLLHILDHVTGISDTEVRELEQLATAFPYCQTAHLLLAKAAHDRGSMLASQRLRRAATYATNRELLRELIERPATQPQAAAAAPETVAEPVPENAFAATAAEVSFDSVAPAADDVTEVIEQPSSADIADVLLAEQEAKPAEATSTEAILEVESELQAPQPLELAETNTVSENEQLTQDVTPEADALEEAEVDESEPLSAEQLDSTPPIEAHQPAAEPLEDAVEETNLAPAEAQATEALADELPAVAPAIRPPVEGGSSRFEFGLAESLPPVTSYRLPEALEEIEPAKAPLPSFYADEHLAYAVAVGSRFGHCLMGRSAELTHDLPTDSAWLPDALLLDHAAKHRPATPATPSSIALIERFLKNQPRIKSSAARIPMVTEPQADLSVRSTSPPPSLASESLAKILVKQGKTARAIEIYEQLMVRQPEKKAYFAAQIDHLKQQPE</sequence>
<protein>
    <recommendedName>
        <fullName evidence="4">Tetratricopeptide repeat protein</fullName>
    </recommendedName>
</protein>
<dbReference type="Proteomes" id="UP001500454">
    <property type="component" value="Unassembled WGS sequence"/>
</dbReference>
<organism evidence="2 3">
    <name type="scientific">Hymenobacter koreensis</name>
    <dbReference type="NCBI Taxonomy" id="1084523"/>
    <lineage>
        <taxon>Bacteria</taxon>
        <taxon>Pseudomonadati</taxon>
        <taxon>Bacteroidota</taxon>
        <taxon>Cytophagia</taxon>
        <taxon>Cytophagales</taxon>
        <taxon>Hymenobacteraceae</taxon>
        <taxon>Hymenobacter</taxon>
    </lineage>
</organism>
<name>A0ABP8J6D0_9BACT</name>
<reference evidence="3" key="1">
    <citation type="journal article" date="2019" name="Int. J. Syst. Evol. Microbiol.">
        <title>The Global Catalogue of Microorganisms (GCM) 10K type strain sequencing project: providing services to taxonomists for standard genome sequencing and annotation.</title>
        <authorList>
            <consortium name="The Broad Institute Genomics Platform"/>
            <consortium name="The Broad Institute Genome Sequencing Center for Infectious Disease"/>
            <person name="Wu L."/>
            <person name="Ma J."/>
        </authorList>
    </citation>
    <scope>NUCLEOTIDE SEQUENCE [LARGE SCALE GENOMIC DNA]</scope>
    <source>
        <strain evidence="3">JCM 17924</strain>
    </source>
</reference>
<comment type="caution">
    <text evidence="2">The sequence shown here is derived from an EMBL/GenBank/DDBJ whole genome shotgun (WGS) entry which is preliminary data.</text>
</comment>
<proteinExistence type="predicted"/>
<evidence type="ECO:0000313" key="2">
    <source>
        <dbReference type="EMBL" id="GAA4385653.1"/>
    </source>
</evidence>
<evidence type="ECO:0000313" key="3">
    <source>
        <dbReference type="Proteomes" id="UP001500454"/>
    </source>
</evidence>
<gene>
    <name evidence="2" type="ORF">GCM10023186_29250</name>
</gene>
<accession>A0ABP8J6D0</accession>